<dbReference type="AlphaFoldDB" id="A0A2P8ABI8"/>
<dbReference type="GO" id="GO:0004190">
    <property type="term" value="F:aspartic-type endopeptidase activity"/>
    <property type="evidence" value="ECO:0007669"/>
    <property type="project" value="UniProtKB-KW"/>
</dbReference>
<dbReference type="FunFam" id="2.40.70.10:FF:000011">
    <property type="entry name" value="Aspartic protease"/>
    <property type="match status" value="1"/>
</dbReference>
<dbReference type="STRING" id="40998.A0A2P8ABI8"/>
<dbReference type="Pfam" id="PF00026">
    <property type="entry name" value="Asp"/>
    <property type="match status" value="1"/>
</dbReference>
<keyword evidence="3 10" id="KW-0732">Signal</keyword>
<gene>
    <name evidence="12" type="ORF">B9Z65_9010</name>
</gene>
<organism evidence="12 13">
    <name type="scientific">Elsinoe australis</name>
    <dbReference type="NCBI Taxonomy" id="40998"/>
    <lineage>
        <taxon>Eukaryota</taxon>
        <taxon>Fungi</taxon>
        <taxon>Dikarya</taxon>
        <taxon>Ascomycota</taxon>
        <taxon>Pezizomycotina</taxon>
        <taxon>Dothideomycetes</taxon>
        <taxon>Dothideomycetidae</taxon>
        <taxon>Myriangiales</taxon>
        <taxon>Elsinoaceae</taxon>
        <taxon>Elsinoe</taxon>
    </lineage>
</organism>
<evidence type="ECO:0000256" key="7">
    <source>
        <dbReference type="ARBA" id="ARBA00068059"/>
    </source>
</evidence>
<dbReference type="InterPro" id="IPR033121">
    <property type="entry name" value="PEPTIDASE_A1"/>
</dbReference>
<keyword evidence="4 9" id="KW-0064">Aspartyl protease</keyword>
<evidence type="ECO:0000256" key="10">
    <source>
        <dbReference type="SAM" id="SignalP"/>
    </source>
</evidence>
<evidence type="ECO:0000256" key="9">
    <source>
        <dbReference type="RuleBase" id="RU000454"/>
    </source>
</evidence>
<dbReference type="EMBL" id="NHZQ01000037">
    <property type="protein sequence ID" value="PSK57808.1"/>
    <property type="molecule type" value="Genomic_DNA"/>
</dbReference>
<feature type="chain" id="PRO_5015192693" description="Probable aspartic-type endopeptidase OPSB" evidence="10">
    <location>
        <begin position="20"/>
        <end position="478"/>
    </location>
</feature>
<comment type="similarity">
    <text evidence="1 9">Belongs to the peptidase A1 family.</text>
</comment>
<dbReference type="CDD" id="cd05474">
    <property type="entry name" value="SAP_like"/>
    <property type="match status" value="1"/>
</dbReference>
<dbReference type="PROSITE" id="PS00141">
    <property type="entry name" value="ASP_PROTEASE"/>
    <property type="match status" value="1"/>
</dbReference>
<dbReference type="GO" id="GO:0006508">
    <property type="term" value="P:proteolysis"/>
    <property type="evidence" value="ECO:0007669"/>
    <property type="project" value="UniProtKB-KW"/>
</dbReference>
<reference evidence="12 13" key="1">
    <citation type="submission" date="2017-05" db="EMBL/GenBank/DDBJ databases">
        <title>Draft genome sequence of Elsinoe australis.</title>
        <authorList>
            <person name="Cheng Q."/>
        </authorList>
    </citation>
    <scope>NUCLEOTIDE SEQUENCE [LARGE SCALE GENOMIC DNA]</scope>
    <source>
        <strain evidence="12 13">NL1</strain>
    </source>
</reference>
<evidence type="ECO:0000256" key="4">
    <source>
        <dbReference type="ARBA" id="ARBA00022750"/>
    </source>
</evidence>
<dbReference type="PANTHER" id="PTHR47966">
    <property type="entry name" value="BETA-SITE APP-CLEAVING ENZYME, ISOFORM A-RELATED"/>
    <property type="match status" value="1"/>
</dbReference>
<evidence type="ECO:0000256" key="2">
    <source>
        <dbReference type="ARBA" id="ARBA00022670"/>
    </source>
</evidence>
<feature type="active site" evidence="8">
    <location>
        <position position="284"/>
    </location>
</feature>
<keyword evidence="13" id="KW-1185">Reference proteome</keyword>
<accession>A0A2P8ABI8</accession>
<dbReference type="InterPro" id="IPR001969">
    <property type="entry name" value="Aspartic_peptidase_AS"/>
</dbReference>
<evidence type="ECO:0000313" key="12">
    <source>
        <dbReference type="EMBL" id="PSK57808.1"/>
    </source>
</evidence>
<evidence type="ECO:0000256" key="1">
    <source>
        <dbReference type="ARBA" id="ARBA00007447"/>
    </source>
</evidence>
<evidence type="ECO:0000256" key="6">
    <source>
        <dbReference type="ARBA" id="ARBA00067536"/>
    </source>
</evidence>
<dbReference type="InterPro" id="IPR021109">
    <property type="entry name" value="Peptidase_aspartic_dom_sf"/>
</dbReference>
<comment type="caution">
    <text evidence="12">The sequence shown here is derived from an EMBL/GenBank/DDBJ whole genome shotgun (WGS) entry which is preliminary data.</text>
</comment>
<evidence type="ECO:0000256" key="5">
    <source>
        <dbReference type="ARBA" id="ARBA00022801"/>
    </source>
</evidence>
<evidence type="ECO:0000259" key="11">
    <source>
        <dbReference type="PROSITE" id="PS51767"/>
    </source>
</evidence>
<dbReference type="PANTHER" id="PTHR47966:SF65">
    <property type="entry name" value="ASPARTIC-TYPE ENDOPEPTIDASE"/>
    <property type="match status" value="1"/>
</dbReference>
<proteinExistence type="inferred from homology"/>
<dbReference type="InterPro" id="IPR033876">
    <property type="entry name" value="SAP-like"/>
</dbReference>
<protein>
    <recommendedName>
        <fullName evidence="7">Probable aspartic-type endopeptidase OPSB</fullName>
    </recommendedName>
    <alternativeName>
        <fullName evidence="6">Probable aspartic-type endopeptidase opsB</fullName>
    </alternativeName>
</protein>
<keyword evidence="5 9" id="KW-0378">Hydrolase</keyword>
<evidence type="ECO:0000256" key="3">
    <source>
        <dbReference type="ARBA" id="ARBA00022729"/>
    </source>
</evidence>
<sequence length="478" mass="50488">MRTFSVAVLASGLITSTAAFALQERSDSAPRVFHADIERRRVSNPLVRDRLRRRQTKTVEQGLDNEETLYYANASLGTPPQQLRLHIDTGSSDLWVNTPNSEICTYQGQGLCDYAGTYSPNSSSTYNYLNSAFTIQYADGSGATGDYVTDTFAIGGATLDNQQFAIGYKSNSQEGILGIGYPANEAILSVRNGRTYPNVPQKMLNQGLINTNAYSLWLNDLDASTGSILFGGVNTEKFMGNLSTLPIIQTSGRYNAFYIALTGLGADGQPGSINSSFSSAVLLDSGSSLSYIPDNLANAVFSEFGVTYDEQQGAAFIDCNRQYENKTLEFTFSEPTISVSISELVITVGYRRNAPVCILGIAPTGGSSPVLGDTFLRSAYVVYDITGNQIALAQTNFNSTSNRVLEITNATGTETGIPDATGVANAVTAVANAPNGGGARNGLGTVSSVAAAPTAPPTRYFPGMGVAAAAAGVAMFAL</sequence>
<feature type="active site" evidence="8">
    <location>
        <position position="88"/>
    </location>
</feature>
<dbReference type="OrthoDB" id="771136at2759"/>
<dbReference type="Gene3D" id="2.40.70.10">
    <property type="entry name" value="Acid Proteases"/>
    <property type="match status" value="2"/>
</dbReference>
<dbReference type="InterPro" id="IPR001461">
    <property type="entry name" value="Aspartic_peptidase_A1"/>
</dbReference>
<keyword evidence="2 9" id="KW-0645">Protease</keyword>
<dbReference type="SUPFAM" id="SSF50630">
    <property type="entry name" value="Acid proteases"/>
    <property type="match status" value="1"/>
</dbReference>
<name>A0A2P8ABI8_9PEZI</name>
<dbReference type="PROSITE" id="PS51767">
    <property type="entry name" value="PEPTIDASE_A1"/>
    <property type="match status" value="1"/>
</dbReference>
<evidence type="ECO:0000313" key="13">
    <source>
        <dbReference type="Proteomes" id="UP000243723"/>
    </source>
</evidence>
<feature type="signal peptide" evidence="10">
    <location>
        <begin position="1"/>
        <end position="19"/>
    </location>
</feature>
<evidence type="ECO:0000256" key="8">
    <source>
        <dbReference type="PIRSR" id="PIRSR601461-1"/>
    </source>
</evidence>
<dbReference type="PRINTS" id="PR00792">
    <property type="entry name" value="PEPSIN"/>
</dbReference>
<feature type="domain" description="Peptidase A1" evidence="11">
    <location>
        <begin position="70"/>
        <end position="393"/>
    </location>
</feature>
<dbReference type="Proteomes" id="UP000243723">
    <property type="component" value="Unassembled WGS sequence"/>
</dbReference>